<evidence type="ECO:0000313" key="4">
    <source>
        <dbReference type="Proteomes" id="UP000619170"/>
    </source>
</evidence>
<sequence>MNISLLISSLPTQNSTARMRVWRSLKASGAATIRDGVYLLPITHSEKFEAIAQDVISEQGSAYIFQAEAPLNLEIVSLFNRNEEYEAIRKQLVDLNQNQNESEKKELLKQVRKLRKSFDALVEIDYYPSEIQGQTLNELVSLEHSIARLGETNEPVFTQAKIKRLLKKDYQNRVWATRKHPWIDRLASAWLIKNFIDESPQLIWLESPSECPAHALGYDFDGAAFTHIDNFVTFEVLLHSFELETPALKKIAEIVHYLDVGGFEPPEAIGIEKVIQGLRSQISNDDQLFELANYIFDGLYADLKRECS</sequence>
<keyword evidence="1" id="KW-0175">Coiled coil</keyword>
<accession>A0ABR9NGP7</accession>
<keyword evidence="4" id="KW-1185">Reference proteome</keyword>
<organism evidence="3 4">
    <name type="scientific">Acinetobacter oleivorans</name>
    <dbReference type="NCBI Taxonomy" id="1148157"/>
    <lineage>
        <taxon>Bacteria</taxon>
        <taxon>Pseudomonadati</taxon>
        <taxon>Pseudomonadota</taxon>
        <taxon>Gammaproteobacteria</taxon>
        <taxon>Moraxellales</taxon>
        <taxon>Moraxellaceae</taxon>
        <taxon>Acinetobacter</taxon>
    </lineage>
</organism>
<feature type="coiled-coil region" evidence="1">
    <location>
        <begin position="85"/>
        <end position="117"/>
    </location>
</feature>
<reference evidence="4" key="2">
    <citation type="submission" date="2023-07" db="EMBL/GenBank/DDBJ databases">
        <title>Acinetobacter oleivorans assembled AC1583.</title>
        <authorList>
            <person name="Yeo C.C."/>
        </authorList>
    </citation>
    <scope>NUCLEOTIDE SEQUENCE [LARGE SCALE GENOMIC DNA]</scope>
    <source>
        <strain evidence="4">AC1583</strain>
    </source>
</reference>
<dbReference type="Proteomes" id="UP000619170">
    <property type="component" value="Unassembled WGS sequence"/>
</dbReference>
<protein>
    <submittedName>
        <fullName evidence="3">Chromate resistance protein</fullName>
    </submittedName>
</protein>
<evidence type="ECO:0000259" key="2">
    <source>
        <dbReference type="Pfam" id="PF09828"/>
    </source>
</evidence>
<dbReference type="InterPro" id="IPR018634">
    <property type="entry name" value="ChrB_C"/>
</dbReference>
<evidence type="ECO:0000313" key="3">
    <source>
        <dbReference type="EMBL" id="MBE2164079.1"/>
    </source>
</evidence>
<dbReference type="Pfam" id="PF09828">
    <property type="entry name" value="ChrB_C"/>
    <property type="match status" value="1"/>
</dbReference>
<feature type="domain" description="ChrB C-terminal" evidence="2">
    <location>
        <begin position="175"/>
        <end position="301"/>
    </location>
</feature>
<evidence type="ECO:0000256" key="1">
    <source>
        <dbReference type="SAM" id="Coils"/>
    </source>
</evidence>
<dbReference type="RefSeq" id="WP_151988417.1">
    <property type="nucleotide sequence ID" value="NZ_BKYQ01000002.1"/>
</dbReference>
<proteinExistence type="predicted"/>
<name>A0ABR9NGP7_9GAMM</name>
<reference evidence="3 4" key="1">
    <citation type="submission" date="2020-10" db="EMBL/GenBank/DDBJ databases">
        <authorList>
            <person name="Mohd Rani F."/>
        </authorList>
    </citation>
    <scope>NUCLEOTIDE SEQUENCE [LARGE SCALE GENOMIC DNA]</scope>
    <source>
        <strain evidence="3 4">AC1583</strain>
    </source>
</reference>
<comment type="caution">
    <text evidence="3">The sequence shown here is derived from an EMBL/GenBank/DDBJ whole genome shotgun (WGS) entry which is preliminary data.</text>
</comment>
<dbReference type="EMBL" id="JADAZL010000002">
    <property type="protein sequence ID" value="MBE2164079.1"/>
    <property type="molecule type" value="Genomic_DNA"/>
</dbReference>
<gene>
    <name evidence="3" type="ORF">IIQ43_05965</name>
</gene>